<organism evidence="1 2">
    <name type="scientific">Pontibacter saemangeumensis</name>
    <dbReference type="NCBI Taxonomy" id="1084525"/>
    <lineage>
        <taxon>Bacteria</taxon>
        <taxon>Pseudomonadati</taxon>
        <taxon>Bacteroidota</taxon>
        <taxon>Cytophagia</taxon>
        <taxon>Cytophagales</taxon>
        <taxon>Hymenobacteraceae</taxon>
        <taxon>Pontibacter</taxon>
    </lineage>
</organism>
<keyword evidence="1" id="KW-0456">Lyase</keyword>
<proteinExistence type="predicted"/>
<dbReference type="InterPro" id="IPR012669">
    <property type="entry name" value="Pectate_lyase"/>
</dbReference>
<dbReference type="Proteomes" id="UP001500552">
    <property type="component" value="Unassembled WGS sequence"/>
</dbReference>
<dbReference type="Pfam" id="PF09492">
    <property type="entry name" value="Pec_lyase"/>
    <property type="match status" value="1"/>
</dbReference>
<reference evidence="2" key="1">
    <citation type="journal article" date="2019" name="Int. J. Syst. Evol. Microbiol.">
        <title>The Global Catalogue of Microorganisms (GCM) 10K type strain sequencing project: providing services to taxonomists for standard genome sequencing and annotation.</title>
        <authorList>
            <consortium name="The Broad Institute Genomics Platform"/>
            <consortium name="The Broad Institute Genome Sequencing Center for Infectious Disease"/>
            <person name="Wu L."/>
            <person name="Ma J."/>
        </authorList>
    </citation>
    <scope>NUCLEOTIDE SEQUENCE [LARGE SCALE GENOMIC DNA]</scope>
    <source>
        <strain evidence="2">JCM 17926</strain>
    </source>
</reference>
<dbReference type="RefSeq" id="WP_345162330.1">
    <property type="nucleotide sequence ID" value="NZ_BAABHC010000029.1"/>
</dbReference>
<evidence type="ECO:0000313" key="1">
    <source>
        <dbReference type="EMBL" id="GAA4443042.1"/>
    </source>
</evidence>
<sequence>MAAGLEQRAFCFKASDYFKSSLHALVQAGMAAAFYLVCCISATGCAGPGQTATTGSAVAVPQAANTATAAEPVRWGRALLQQEQDWYSSAEAIRIADNLLLYQRANGGWHKNTDMATVLSDEKKEALASAAEKRGASTIDNSATFTQMEYLARVYQGTGQEKYKESFLRGMDYLLEAQYANGGWPQFYPVRKGYYEHITFNDGAMIGVMRLLRDVAHQKNPYTFVDDARRSRAAEAIEKGLDVILQAQIKAGGRLTAWCAQHDRVDLTPQKARAYELPSISGGESAAIVKYLMEIENPGPEIIRAVESAVSWFERVKIMGIRLERVKEPVLHKGYDVVVVEDPAAPPLWARFYEIGTNRPMFVGRDGIVREALSGIEQERRAGYSWYVNSPQELLEKDFPAWKQKWVATK</sequence>
<evidence type="ECO:0000313" key="2">
    <source>
        <dbReference type="Proteomes" id="UP001500552"/>
    </source>
</evidence>
<protein>
    <submittedName>
        <fullName evidence="1">Pectate lyase</fullName>
    </submittedName>
</protein>
<keyword evidence="2" id="KW-1185">Reference proteome</keyword>
<dbReference type="SUPFAM" id="SSF81853">
    <property type="entry name" value="Family 10 polysaccharide lyase"/>
    <property type="match status" value="1"/>
</dbReference>
<dbReference type="NCBIfam" id="TIGR02474">
    <property type="entry name" value="pec_lyase"/>
    <property type="match status" value="1"/>
</dbReference>
<accession>A0ABP8M239</accession>
<dbReference type="GO" id="GO:0016829">
    <property type="term" value="F:lyase activity"/>
    <property type="evidence" value="ECO:0007669"/>
    <property type="project" value="UniProtKB-KW"/>
</dbReference>
<dbReference type="Gene3D" id="1.50.10.20">
    <property type="match status" value="1"/>
</dbReference>
<gene>
    <name evidence="1" type="primary">pelA</name>
    <name evidence="1" type="ORF">GCM10023188_43480</name>
</gene>
<comment type="caution">
    <text evidence="1">The sequence shown here is derived from an EMBL/GenBank/DDBJ whole genome shotgun (WGS) entry which is preliminary data.</text>
</comment>
<dbReference type="EMBL" id="BAABHC010000029">
    <property type="protein sequence ID" value="GAA4443042.1"/>
    <property type="molecule type" value="Genomic_DNA"/>
</dbReference>
<name>A0ABP8M239_9BACT</name>